<organism evidence="3 4">
    <name type="scientific">Mytilus coruscus</name>
    <name type="common">Sea mussel</name>
    <dbReference type="NCBI Taxonomy" id="42192"/>
    <lineage>
        <taxon>Eukaryota</taxon>
        <taxon>Metazoa</taxon>
        <taxon>Spiralia</taxon>
        <taxon>Lophotrochozoa</taxon>
        <taxon>Mollusca</taxon>
        <taxon>Bivalvia</taxon>
        <taxon>Autobranchia</taxon>
        <taxon>Pteriomorphia</taxon>
        <taxon>Mytilida</taxon>
        <taxon>Mytiloidea</taxon>
        <taxon>Mytilidae</taxon>
        <taxon>Mytilinae</taxon>
        <taxon>Mytilus</taxon>
    </lineage>
</organism>
<dbReference type="Proteomes" id="UP000507470">
    <property type="component" value="Unassembled WGS sequence"/>
</dbReference>
<keyword evidence="1" id="KW-0479">Metal-binding</keyword>
<sequence length="269" mass="31124">MACSQSIEEAQNPALCHFCEESNIKWKCINCDLFLCQLCNSRIHSKIKSSDNHTILNLNECGTQDTAATILKVDLHNMPCTIHSEQKCCVYCNFSECKHPICSECLIESHQKHKFKKLKVVYDSIVSEFSTVKEKIETDIKWHENERVKYEQLLSDGNKNFQETKDKIIQTEKEMKETISRHARDLLQVLETKWRPLENKIKTELSTITLNKDNLVLRKGMLDDTLLSQQSSDIFSASKNLDFTLPNKSDIAIHLKKTKFIPGINFREI</sequence>
<dbReference type="SMART" id="SM00336">
    <property type="entry name" value="BBOX"/>
    <property type="match status" value="2"/>
</dbReference>
<gene>
    <name evidence="3" type="ORF">MCOR_44614</name>
</gene>
<dbReference type="GO" id="GO:0008270">
    <property type="term" value="F:zinc ion binding"/>
    <property type="evidence" value="ECO:0007669"/>
    <property type="project" value="UniProtKB-KW"/>
</dbReference>
<dbReference type="CDD" id="cd19757">
    <property type="entry name" value="Bbox1"/>
    <property type="match status" value="1"/>
</dbReference>
<feature type="domain" description="B box-type" evidence="2">
    <location>
        <begin position="11"/>
        <end position="58"/>
    </location>
</feature>
<protein>
    <recommendedName>
        <fullName evidence="2">B box-type domain-containing protein</fullName>
    </recommendedName>
</protein>
<reference evidence="3 4" key="1">
    <citation type="submission" date="2020-06" db="EMBL/GenBank/DDBJ databases">
        <authorList>
            <person name="Li R."/>
            <person name="Bekaert M."/>
        </authorList>
    </citation>
    <scope>NUCLEOTIDE SEQUENCE [LARGE SCALE GENOMIC DNA]</scope>
    <source>
        <strain evidence="4">wild</strain>
    </source>
</reference>
<dbReference type="OrthoDB" id="6134531at2759"/>
<dbReference type="EMBL" id="CACVKT020007869">
    <property type="protein sequence ID" value="CAC5411531.1"/>
    <property type="molecule type" value="Genomic_DNA"/>
</dbReference>
<evidence type="ECO:0000313" key="3">
    <source>
        <dbReference type="EMBL" id="CAC5411531.1"/>
    </source>
</evidence>
<dbReference type="SUPFAM" id="SSF57845">
    <property type="entry name" value="B-box zinc-binding domain"/>
    <property type="match status" value="1"/>
</dbReference>
<keyword evidence="1" id="KW-0862">Zinc</keyword>
<dbReference type="PANTHER" id="PTHR25462">
    <property type="entry name" value="BONUS, ISOFORM C-RELATED"/>
    <property type="match status" value="1"/>
</dbReference>
<dbReference type="PROSITE" id="PS50119">
    <property type="entry name" value="ZF_BBOX"/>
    <property type="match status" value="1"/>
</dbReference>
<dbReference type="InterPro" id="IPR000315">
    <property type="entry name" value="Znf_B-box"/>
</dbReference>
<dbReference type="Pfam" id="PF00643">
    <property type="entry name" value="zf-B_box"/>
    <property type="match status" value="1"/>
</dbReference>
<evidence type="ECO:0000256" key="1">
    <source>
        <dbReference type="PROSITE-ProRule" id="PRU00024"/>
    </source>
</evidence>
<name>A0A6J8DVR8_MYTCO</name>
<dbReference type="InterPro" id="IPR047153">
    <property type="entry name" value="TRIM45/56/19-like"/>
</dbReference>
<dbReference type="PANTHER" id="PTHR25462:SF296">
    <property type="entry name" value="MEIOTIC P26, ISOFORM F"/>
    <property type="match status" value="1"/>
</dbReference>
<keyword evidence="1" id="KW-0863">Zinc-finger</keyword>
<keyword evidence="4" id="KW-1185">Reference proteome</keyword>
<proteinExistence type="predicted"/>
<evidence type="ECO:0000259" key="2">
    <source>
        <dbReference type="PROSITE" id="PS50119"/>
    </source>
</evidence>
<dbReference type="AlphaFoldDB" id="A0A6J8DVR8"/>
<evidence type="ECO:0000313" key="4">
    <source>
        <dbReference type="Proteomes" id="UP000507470"/>
    </source>
</evidence>
<accession>A0A6J8DVR8</accession>
<dbReference type="Gene3D" id="3.30.160.60">
    <property type="entry name" value="Classic Zinc Finger"/>
    <property type="match status" value="1"/>
</dbReference>